<dbReference type="InterPro" id="IPR002110">
    <property type="entry name" value="Ankyrin_rpt"/>
</dbReference>
<dbReference type="Proteomes" id="UP000559256">
    <property type="component" value="Unassembled WGS sequence"/>
</dbReference>
<dbReference type="OrthoDB" id="432970at2759"/>
<dbReference type="SMART" id="SM00248">
    <property type="entry name" value="ANK"/>
    <property type="match status" value="2"/>
</dbReference>
<dbReference type="InterPro" id="IPR036770">
    <property type="entry name" value="Ankyrin_rpt-contain_sf"/>
</dbReference>
<gene>
    <name evidence="2" type="ORF">D9758_002889</name>
</gene>
<dbReference type="AlphaFoldDB" id="A0A8H5GPI2"/>
<dbReference type="SUPFAM" id="SSF48403">
    <property type="entry name" value="Ankyrin repeat"/>
    <property type="match status" value="1"/>
</dbReference>
<keyword evidence="3" id="KW-1185">Reference proteome</keyword>
<evidence type="ECO:0000313" key="2">
    <source>
        <dbReference type="EMBL" id="KAF5368928.1"/>
    </source>
</evidence>
<protein>
    <recommendedName>
        <fullName evidence="4">Ankyrin repeat protein</fullName>
    </recommendedName>
</protein>
<dbReference type="Gene3D" id="1.25.40.20">
    <property type="entry name" value="Ankyrin repeat-containing domain"/>
    <property type="match status" value="1"/>
</dbReference>
<evidence type="ECO:0000313" key="3">
    <source>
        <dbReference type="Proteomes" id="UP000559256"/>
    </source>
</evidence>
<dbReference type="EMBL" id="JAACJM010000014">
    <property type="protein sequence ID" value="KAF5368928.1"/>
    <property type="molecule type" value="Genomic_DNA"/>
</dbReference>
<evidence type="ECO:0000256" key="1">
    <source>
        <dbReference type="SAM" id="MobiDB-lite"/>
    </source>
</evidence>
<reference evidence="2 3" key="1">
    <citation type="journal article" date="2020" name="ISME J.">
        <title>Uncovering the hidden diversity of litter-decomposition mechanisms in mushroom-forming fungi.</title>
        <authorList>
            <person name="Floudas D."/>
            <person name="Bentzer J."/>
            <person name="Ahren D."/>
            <person name="Johansson T."/>
            <person name="Persson P."/>
            <person name="Tunlid A."/>
        </authorList>
    </citation>
    <scope>NUCLEOTIDE SEQUENCE [LARGE SCALE GENOMIC DNA]</scope>
    <source>
        <strain evidence="2 3">CBS 291.85</strain>
    </source>
</reference>
<organism evidence="2 3">
    <name type="scientific">Tetrapyrgos nigripes</name>
    <dbReference type="NCBI Taxonomy" id="182062"/>
    <lineage>
        <taxon>Eukaryota</taxon>
        <taxon>Fungi</taxon>
        <taxon>Dikarya</taxon>
        <taxon>Basidiomycota</taxon>
        <taxon>Agaricomycotina</taxon>
        <taxon>Agaricomycetes</taxon>
        <taxon>Agaricomycetidae</taxon>
        <taxon>Agaricales</taxon>
        <taxon>Marasmiineae</taxon>
        <taxon>Marasmiaceae</taxon>
        <taxon>Tetrapyrgos</taxon>
    </lineage>
</organism>
<feature type="region of interest" description="Disordered" evidence="1">
    <location>
        <begin position="244"/>
        <end position="276"/>
    </location>
</feature>
<proteinExistence type="predicted"/>
<name>A0A8H5GPI2_9AGAR</name>
<sequence length="276" mass="30769">MPAQSHPCLPGDLINKFKSDPQWKTSEIFSKDFESFRLKALKRSKDRASVETEVAITGHNADSDSSNFTLGIRSELLSSLQNFRPGAKKTFLHVALKNADIPLAYEIIRMGIIIDIQDNDGITPLFFALGQLLSLHSVHKAVTHPSFVKPTLRNSTKDIQTALHPDYVKIRKEKIAKITTLLIEQHANLDIGAFGYTPLSLAALAQQWDIVKLMLLHGVRRPEPDSTMLPSVADRIRLSSLMNETKTANPRPPRPCPCWSGKNGFRMSRRGQAALP</sequence>
<dbReference type="Pfam" id="PF00023">
    <property type="entry name" value="Ank"/>
    <property type="match status" value="1"/>
</dbReference>
<comment type="caution">
    <text evidence="2">The sequence shown here is derived from an EMBL/GenBank/DDBJ whole genome shotgun (WGS) entry which is preliminary data.</text>
</comment>
<evidence type="ECO:0008006" key="4">
    <source>
        <dbReference type="Google" id="ProtNLM"/>
    </source>
</evidence>
<accession>A0A8H5GPI2</accession>